<evidence type="ECO:0000313" key="12">
    <source>
        <dbReference type="RefSeq" id="XP_006817517.1"/>
    </source>
</evidence>
<keyword evidence="3 8" id="KW-0812">Transmembrane</keyword>
<keyword evidence="6 8" id="KW-0472">Membrane</keyword>
<evidence type="ECO:0000256" key="8">
    <source>
        <dbReference type="SAM" id="Phobius"/>
    </source>
</evidence>
<dbReference type="RefSeq" id="XP_006817517.1">
    <property type="nucleotide sequence ID" value="XM_006817454.1"/>
</dbReference>
<evidence type="ECO:0000256" key="3">
    <source>
        <dbReference type="ARBA" id="ARBA00022692"/>
    </source>
</evidence>
<dbReference type="Pfam" id="PF05154">
    <property type="entry name" value="TM2"/>
    <property type="match status" value="1"/>
</dbReference>
<dbReference type="Proteomes" id="UP000694865">
    <property type="component" value="Unplaced"/>
</dbReference>
<dbReference type="PANTHER" id="PTHR21016">
    <property type="entry name" value="BETA-AMYLOID BINDING PROTEIN-RELATED"/>
    <property type="match status" value="1"/>
</dbReference>
<evidence type="ECO:0000256" key="2">
    <source>
        <dbReference type="ARBA" id="ARBA00008284"/>
    </source>
</evidence>
<keyword evidence="4 9" id="KW-0732">Signal</keyword>
<keyword evidence="11" id="KW-1185">Reference proteome</keyword>
<protein>
    <submittedName>
        <fullName evidence="12">TM2 domain-containing protein almondex-like</fullName>
    </submittedName>
</protein>
<keyword evidence="5 8" id="KW-1133">Transmembrane helix</keyword>
<proteinExistence type="inferred from homology"/>
<keyword evidence="7" id="KW-0325">Glycoprotein</keyword>
<evidence type="ECO:0000313" key="11">
    <source>
        <dbReference type="Proteomes" id="UP000694865"/>
    </source>
</evidence>
<dbReference type="GeneID" id="102806093"/>
<evidence type="ECO:0000256" key="4">
    <source>
        <dbReference type="ARBA" id="ARBA00022729"/>
    </source>
</evidence>
<organism evidence="11 12">
    <name type="scientific">Saccoglossus kowalevskii</name>
    <name type="common">Acorn worm</name>
    <dbReference type="NCBI Taxonomy" id="10224"/>
    <lineage>
        <taxon>Eukaryota</taxon>
        <taxon>Metazoa</taxon>
        <taxon>Hemichordata</taxon>
        <taxon>Enteropneusta</taxon>
        <taxon>Harrimaniidae</taxon>
        <taxon>Saccoglossus</taxon>
    </lineage>
</organism>
<feature type="chain" id="PRO_5045625141" evidence="9">
    <location>
        <begin position="34"/>
        <end position="247"/>
    </location>
</feature>
<dbReference type="PANTHER" id="PTHR21016:SF7">
    <property type="entry name" value="TM2 DOMAIN-CONTAINING PROTEIN 3"/>
    <property type="match status" value="1"/>
</dbReference>
<evidence type="ECO:0000256" key="9">
    <source>
        <dbReference type="SAM" id="SignalP"/>
    </source>
</evidence>
<name>A0ABM0MBX6_SACKO</name>
<dbReference type="InterPro" id="IPR050932">
    <property type="entry name" value="TM2D1-3-like"/>
</dbReference>
<evidence type="ECO:0000256" key="1">
    <source>
        <dbReference type="ARBA" id="ARBA00004141"/>
    </source>
</evidence>
<evidence type="ECO:0000256" key="6">
    <source>
        <dbReference type="ARBA" id="ARBA00023136"/>
    </source>
</evidence>
<feature type="transmembrane region" description="Helical" evidence="8">
    <location>
        <begin position="215"/>
        <end position="237"/>
    </location>
</feature>
<sequence>MAVVLISGRLFRNLRELITFVVLLLTICQIVCCSTHHEDSEQYVVRIEREIQKQNDHRNVSSAFDNYQDKCPSSVDECSELSNEYIDCNYNLSCIYGKSSTVECRPKTDIECFGERVFERTFTCRYCYQSASWEHKCTPAADCKVNASPRNIIKVNCTINETILCLGRRTFYKTTPCNWTSGYRYTTAIILSITLGGFGVDRFYLGYWREGLGKLFSFGGLGVWTIVDAILVGIGYITPADGSVYIF</sequence>
<evidence type="ECO:0000259" key="10">
    <source>
        <dbReference type="Pfam" id="PF05154"/>
    </source>
</evidence>
<feature type="transmembrane region" description="Helical" evidence="8">
    <location>
        <begin position="183"/>
        <end position="203"/>
    </location>
</feature>
<reference evidence="12" key="1">
    <citation type="submission" date="2025-08" db="UniProtKB">
        <authorList>
            <consortium name="RefSeq"/>
        </authorList>
    </citation>
    <scope>IDENTIFICATION</scope>
    <source>
        <tissue evidence="12">Testes</tissue>
    </source>
</reference>
<evidence type="ECO:0000256" key="7">
    <source>
        <dbReference type="ARBA" id="ARBA00023180"/>
    </source>
</evidence>
<gene>
    <name evidence="12" type="primary">LOC102806093</name>
</gene>
<comment type="similarity">
    <text evidence="2">Belongs to the TM2 family.</text>
</comment>
<comment type="subcellular location">
    <subcellularLocation>
        <location evidence="1">Membrane</location>
        <topology evidence="1">Multi-pass membrane protein</topology>
    </subcellularLocation>
</comment>
<feature type="domain" description="TM2" evidence="10">
    <location>
        <begin position="182"/>
        <end position="230"/>
    </location>
</feature>
<feature type="signal peptide" evidence="9">
    <location>
        <begin position="1"/>
        <end position="33"/>
    </location>
</feature>
<accession>A0ABM0MBX6</accession>
<evidence type="ECO:0000256" key="5">
    <source>
        <dbReference type="ARBA" id="ARBA00022989"/>
    </source>
</evidence>
<dbReference type="InterPro" id="IPR007829">
    <property type="entry name" value="TM2"/>
</dbReference>